<keyword evidence="3" id="KW-1185">Reference proteome</keyword>
<sequence length="253" mass="27826">MAIAEEDEVSEGCTDIHDDSLTCPLEVSELEPAEHDLSDDIDTKIPLADSPLELPEPKLTSSNHENNELSPYLEIVEPLKQEIASLKAQLNEAHGKLALIAAQGVVQDAIEETVKILESPDSHIELGSDNARPYKHDKLVDMKYSNIVPIHKGGSLKNGSGCAKISERIKLKRSADSQRDVVAPSDLLNSDLPTTVAEHIMGDILRQCDLQNDKQAIDIEFKRLTSKLEHTRSQNSVLALTLSETKAHCDRTN</sequence>
<dbReference type="PANTHER" id="PTHR23347">
    <property type="entry name" value="COLORECTAL MUTANT CANCER PROTEIN MCC PROTEIN -RELATED"/>
    <property type="match status" value="1"/>
</dbReference>
<evidence type="ECO:0000313" key="3">
    <source>
        <dbReference type="Proteomes" id="UP000051574"/>
    </source>
</evidence>
<accession>A0A0T6BCK1</accession>
<comment type="caution">
    <text evidence="2">The sequence shown here is derived from an EMBL/GenBank/DDBJ whole genome shotgun (WGS) entry which is preliminary data.</text>
</comment>
<gene>
    <name evidence="2" type="ORF">AMK59_2405</name>
</gene>
<organism evidence="2 3">
    <name type="scientific">Oryctes borbonicus</name>
    <dbReference type="NCBI Taxonomy" id="1629725"/>
    <lineage>
        <taxon>Eukaryota</taxon>
        <taxon>Metazoa</taxon>
        <taxon>Ecdysozoa</taxon>
        <taxon>Arthropoda</taxon>
        <taxon>Hexapoda</taxon>
        <taxon>Insecta</taxon>
        <taxon>Pterygota</taxon>
        <taxon>Neoptera</taxon>
        <taxon>Endopterygota</taxon>
        <taxon>Coleoptera</taxon>
        <taxon>Polyphaga</taxon>
        <taxon>Scarabaeiformia</taxon>
        <taxon>Scarabaeidae</taxon>
        <taxon>Dynastinae</taxon>
        <taxon>Oryctes</taxon>
    </lineage>
</organism>
<name>A0A0T6BCK1_9SCAR</name>
<evidence type="ECO:0000313" key="2">
    <source>
        <dbReference type="EMBL" id="KRT85052.1"/>
    </source>
</evidence>
<dbReference type="EMBL" id="LJIG01001888">
    <property type="protein sequence ID" value="KRT85052.1"/>
    <property type="molecule type" value="Genomic_DNA"/>
</dbReference>
<feature type="region of interest" description="Disordered" evidence="1">
    <location>
        <begin position="31"/>
        <end position="66"/>
    </location>
</feature>
<protein>
    <submittedName>
        <fullName evidence="2">Uncharacterized protein</fullName>
    </submittedName>
</protein>
<evidence type="ECO:0000256" key="1">
    <source>
        <dbReference type="SAM" id="MobiDB-lite"/>
    </source>
</evidence>
<reference evidence="2 3" key="1">
    <citation type="submission" date="2015-09" db="EMBL/GenBank/DDBJ databases">
        <title>Draft genome of the scarab beetle Oryctes borbonicus.</title>
        <authorList>
            <person name="Meyer J.M."/>
            <person name="Markov G.V."/>
            <person name="Baskaran P."/>
            <person name="Herrmann M."/>
            <person name="Sommer R.J."/>
            <person name="Roedelsperger C."/>
        </authorList>
    </citation>
    <scope>NUCLEOTIDE SEQUENCE [LARGE SCALE GENOMIC DNA]</scope>
    <source>
        <strain evidence="2">OB123</strain>
        <tissue evidence="2">Whole animal</tissue>
    </source>
</reference>
<dbReference type="OrthoDB" id="6256369at2759"/>
<proteinExistence type="predicted"/>
<feature type="compositionally biased region" description="Acidic residues" evidence="1">
    <location>
        <begin position="1"/>
        <end position="10"/>
    </location>
</feature>
<feature type="compositionally biased region" description="Basic and acidic residues" evidence="1">
    <location>
        <begin position="32"/>
        <end position="43"/>
    </location>
</feature>
<dbReference type="Proteomes" id="UP000051574">
    <property type="component" value="Unassembled WGS sequence"/>
</dbReference>
<dbReference type="InterPro" id="IPR040171">
    <property type="entry name" value="USBP1-like"/>
</dbReference>
<feature type="region of interest" description="Disordered" evidence="1">
    <location>
        <begin position="1"/>
        <end position="20"/>
    </location>
</feature>
<dbReference type="AlphaFoldDB" id="A0A0T6BCK1"/>
<dbReference type="PANTHER" id="PTHR23347:SF6">
    <property type="entry name" value="FI17904P1"/>
    <property type="match status" value="1"/>
</dbReference>